<comment type="catalytic activity">
    <reaction evidence="4 5">
        <text>UMP + diphosphate = 5-phospho-alpha-D-ribose 1-diphosphate + uracil</text>
        <dbReference type="Rhea" id="RHEA:13017"/>
        <dbReference type="ChEBI" id="CHEBI:17568"/>
        <dbReference type="ChEBI" id="CHEBI:33019"/>
        <dbReference type="ChEBI" id="CHEBI:57865"/>
        <dbReference type="ChEBI" id="CHEBI:58017"/>
        <dbReference type="EC" id="2.4.2.9"/>
    </reaction>
</comment>
<dbReference type="AlphaFoldDB" id="D1B5N4"/>
<evidence type="ECO:0000256" key="4">
    <source>
        <dbReference type="ARBA" id="ARBA00052919"/>
    </source>
</evidence>
<sequence>MKVKARLMDKGDVERALKRMAHEVVEDAKGLEGLMLVGIQRRGVYLARRLRDLILQFEGAKVPCGELDITLYRDDLTMLSDQPIVRSTSMPEDPTGKRMVLVDDVIYTGRTGRAALDAVMDLGRPARIRLAVLIDRGHRELPIQPDFVGKNVPTSRSEVVEVRLEEIDGKDEVVICDRD</sequence>
<dbReference type="EC" id="2.4.2.9" evidence="5"/>
<name>D1B5N4_THEAS</name>
<keyword evidence="5 7" id="KW-0328">Glycosyltransferase</keyword>
<dbReference type="InterPro" id="IPR000836">
    <property type="entry name" value="PRTase_dom"/>
</dbReference>
<feature type="domain" description="Phosphoribosyltransferase" evidence="6">
    <location>
        <begin position="11"/>
        <end position="162"/>
    </location>
</feature>
<keyword evidence="5 7" id="KW-0808">Transferase</keyword>
<feature type="short sequence motif" description="PRPP-binding" evidence="5">
    <location>
        <begin position="99"/>
        <end position="111"/>
    </location>
</feature>
<dbReference type="GO" id="GO:0004845">
    <property type="term" value="F:uracil phosphoribosyltransferase activity"/>
    <property type="evidence" value="ECO:0007669"/>
    <property type="project" value="UniProtKB-UniRule"/>
</dbReference>
<dbReference type="InterPro" id="IPR023050">
    <property type="entry name" value="PyrR"/>
</dbReference>
<evidence type="ECO:0000313" key="8">
    <source>
        <dbReference type="Proteomes" id="UP000002030"/>
    </source>
</evidence>
<dbReference type="Gene3D" id="3.40.50.2020">
    <property type="match status" value="1"/>
</dbReference>
<evidence type="ECO:0000259" key="6">
    <source>
        <dbReference type="Pfam" id="PF00156"/>
    </source>
</evidence>
<keyword evidence="8" id="KW-1185">Reference proteome</keyword>
<evidence type="ECO:0000256" key="3">
    <source>
        <dbReference type="ARBA" id="ARBA00023163"/>
    </source>
</evidence>
<organism evidence="7 8">
    <name type="scientific">Thermanaerovibrio acidaminovorans (strain ATCC 49978 / DSM 6589 / Su883)</name>
    <name type="common">Selenomonas acidaminovorans</name>
    <dbReference type="NCBI Taxonomy" id="525903"/>
    <lineage>
        <taxon>Bacteria</taxon>
        <taxon>Thermotogati</taxon>
        <taxon>Synergistota</taxon>
        <taxon>Synergistia</taxon>
        <taxon>Synergistales</taxon>
        <taxon>Synergistaceae</taxon>
        <taxon>Thermanaerovibrio</taxon>
    </lineage>
</organism>
<dbReference type="Pfam" id="PF00156">
    <property type="entry name" value="Pribosyltran"/>
    <property type="match status" value="1"/>
</dbReference>
<comment type="function">
    <text evidence="5">Regulates the transcription of the pyrimidine nucleotide (pyr) operon in response to exogenous pyrimidines.</text>
</comment>
<dbReference type="SUPFAM" id="SSF53271">
    <property type="entry name" value="PRTase-like"/>
    <property type="match status" value="1"/>
</dbReference>
<dbReference type="PANTHER" id="PTHR11608">
    <property type="entry name" value="BIFUNCTIONAL PROTEIN PYRR"/>
    <property type="match status" value="1"/>
</dbReference>
<dbReference type="InterPro" id="IPR050137">
    <property type="entry name" value="PyrR_bifunctional"/>
</dbReference>
<dbReference type="eggNOG" id="COG2065">
    <property type="taxonomic scope" value="Bacteria"/>
</dbReference>
<dbReference type="NCBIfam" id="NF003549">
    <property type="entry name" value="PRK05205.1-5"/>
    <property type="match status" value="1"/>
</dbReference>
<keyword evidence="2 5" id="KW-0805">Transcription regulation</keyword>
<keyword evidence="3 5" id="KW-0804">Transcription</keyword>
<dbReference type="RefSeq" id="WP_012869840.1">
    <property type="nucleotide sequence ID" value="NC_013522.1"/>
</dbReference>
<dbReference type="EMBL" id="CP001818">
    <property type="protein sequence ID" value="ACZ19325.1"/>
    <property type="molecule type" value="Genomic_DNA"/>
</dbReference>
<dbReference type="KEGG" id="tai:Taci_1093"/>
<accession>D1B5N4</accession>
<proteinExistence type="inferred from homology"/>
<dbReference type="STRING" id="525903.Taci_1093"/>
<dbReference type="CDD" id="cd06223">
    <property type="entry name" value="PRTases_typeI"/>
    <property type="match status" value="1"/>
</dbReference>
<comment type="similarity">
    <text evidence="1 5">Belongs to the purine/pyrimidine phosphoribosyltransferase family. PyrR subfamily.</text>
</comment>
<dbReference type="PANTHER" id="PTHR11608:SF0">
    <property type="entry name" value="BIFUNCTIONAL PROTEIN PYRR"/>
    <property type="match status" value="1"/>
</dbReference>
<dbReference type="HOGENOM" id="CLU_094234_2_1_0"/>
<gene>
    <name evidence="5" type="primary">pyrR</name>
    <name evidence="7" type="ordered locus">Taci_1093</name>
</gene>
<dbReference type="Proteomes" id="UP000002030">
    <property type="component" value="Chromosome"/>
</dbReference>
<dbReference type="PATRIC" id="fig|525903.6.peg.1092"/>
<dbReference type="InterPro" id="IPR029057">
    <property type="entry name" value="PRTase-like"/>
</dbReference>
<protein>
    <recommendedName>
        <fullName evidence="5">Bifunctional protein PyrR</fullName>
    </recommendedName>
    <domain>
        <recommendedName>
            <fullName evidence="5">Pyrimidine operon regulatory protein</fullName>
        </recommendedName>
    </domain>
    <domain>
        <recommendedName>
            <fullName evidence="5">Uracil phosphoribosyltransferase</fullName>
            <shortName evidence="5">UPRTase</shortName>
            <ecNumber evidence="5">2.4.2.9</ecNumber>
        </recommendedName>
    </domain>
</protein>
<comment type="function">
    <text evidence="5">Also displays a weak uracil phosphoribosyltransferase activity which is not physiologically significant.</text>
</comment>
<evidence type="ECO:0000256" key="5">
    <source>
        <dbReference type="HAMAP-Rule" id="MF_01219"/>
    </source>
</evidence>
<dbReference type="GO" id="GO:0006355">
    <property type="term" value="P:regulation of DNA-templated transcription"/>
    <property type="evidence" value="ECO:0007669"/>
    <property type="project" value="UniProtKB-UniRule"/>
</dbReference>
<dbReference type="EnsemblBacteria" id="ACZ19325">
    <property type="protein sequence ID" value="ACZ19325"/>
    <property type="gene ID" value="Taci_1093"/>
</dbReference>
<evidence type="ECO:0000256" key="1">
    <source>
        <dbReference type="ARBA" id="ARBA00005565"/>
    </source>
</evidence>
<evidence type="ECO:0000313" key="7">
    <source>
        <dbReference type="EMBL" id="ACZ19325.1"/>
    </source>
</evidence>
<dbReference type="OrthoDB" id="9802227at2"/>
<dbReference type="FunFam" id="3.40.50.2020:FF:000020">
    <property type="entry name" value="Bifunctional protein PyrR"/>
    <property type="match status" value="1"/>
</dbReference>
<evidence type="ECO:0000256" key="2">
    <source>
        <dbReference type="ARBA" id="ARBA00023015"/>
    </source>
</evidence>
<dbReference type="HAMAP" id="MF_01219">
    <property type="entry name" value="PyrR"/>
    <property type="match status" value="1"/>
</dbReference>
<reference evidence="7 8" key="1">
    <citation type="journal article" date="2009" name="Stand. Genomic Sci.">
        <title>Complete genome sequence of Thermanaerovibrio acidaminovorans type strain (Su883).</title>
        <authorList>
            <person name="Chovatia M."/>
            <person name="Sikorski J."/>
            <person name="Schroder M."/>
            <person name="Lapidus A."/>
            <person name="Nolan M."/>
            <person name="Tice H."/>
            <person name="Glavina Del Rio T."/>
            <person name="Copeland A."/>
            <person name="Cheng J.F."/>
            <person name="Lucas S."/>
            <person name="Chen F."/>
            <person name="Bruce D."/>
            <person name="Goodwin L."/>
            <person name="Pitluck S."/>
            <person name="Ivanova N."/>
            <person name="Mavromatis K."/>
            <person name="Ovchinnikova G."/>
            <person name="Pati A."/>
            <person name="Chen A."/>
            <person name="Palaniappan K."/>
            <person name="Land M."/>
            <person name="Hauser L."/>
            <person name="Chang Y.J."/>
            <person name="Jeffries C.D."/>
            <person name="Chain P."/>
            <person name="Saunders E."/>
            <person name="Detter J.C."/>
            <person name="Brettin T."/>
            <person name="Rohde M."/>
            <person name="Goker M."/>
            <person name="Spring S."/>
            <person name="Bristow J."/>
            <person name="Markowitz V."/>
            <person name="Hugenholtz P."/>
            <person name="Kyrpides N.C."/>
            <person name="Klenk H.P."/>
            <person name="Eisen J.A."/>
        </authorList>
    </citation>
    <scope>NUCLEOTIDE SEQUENCE [LARGE SCALE GENOMIC DNA]</scope>
    <source>
        <strain evidence="8">ATCC 49978 / DSM 6589 / Su883</strain>
    </source>
</reference>